<dbReference type="EMBL" id="CP034044">
    <property type="protein sequence ID" value="AZG68781.1"/>
    <property type="molecule type" value="Genomic_DNA"/>
</dbReference>
<sequence>MIEQHICDMKHIVTHGTNFIEEIEYYLKKFSMTQKELAMRLGLSIKHINSIMNDEILDISVSIIEGMEYAFHLETGTLSEVYQLYSNIKYAETHPEVAQVLSKYGINFLIKHPELALAAKITIYDQSPLYIRYMMLKRFYGVTDFAIYDNYLKSTVLADEKLYENPNSKVWIRFCELSAANLINSEDLSVFRTSMFQSTFKKVLNLMANESFTFQEKIASLKKSLLNKGIILITIPFIEDSAIKAVTLKKGAKRYIFLSDMYKSESHIFYSLLHEIAHCYNPDSDEKTIDDLVALEYQQWESKNNSSGYKAIYDAINAYQQSRIVLDRNKDVDTSYIWSAIEQKYPMVSFTEETDDFFTKAE</sequence>
<dbReference type="RefSeq" id="WP_124724474.1">
    <property type="nucleotide sequence ID" value="NZ_CP034044.1"/>
</dbReference>
<reference evidence="2 3" key="1">
    <citation type="submission" date="2018-11" db="EMBL/GenBank/DDBJ databases">
        <title>Genome sequence of Mycoplasma struthionis sp. nov.</title>
        <authorList>
            <person name="Spergser J."/>
        </authorList>
    </citation>
    <scope>NUCLEOTIDE SEQUENCE [LARGE SCALE GENOMIC DNA]</scope>
    <source>
        <strain evidence="2 3">237IA</strain>
    </source>
</reference>
<dbReference type="PROSITE" id="PS50943">
    <property type="entry name" value="HTH_CROC1"/>
    <property type="match status" value="1"/>
</dbReference>
<dbReference type="KEGG" id="mstr:EGN60_02325"/>
<dbReference type="AlphaFoldDB" id="A0A3G8LGX9"/>
<dbReference type="InterPro" id="IPR001387">
    <property type="entry name" value="Cro/C1-type_HTH"/>
</dbReference>
<gene>
    <name evidence="2" type="ORF">EGN60_02325</name>
</gene>
<dbReference type="OrthoDB" id="400640at2"/>
<dbReference type="GO" id="GO:0003677">
    <property type="term" value="F:DNA binding"/>
    <property type="evidence" value="ECO:0007669"/>
    <property type="project" value="InterPro"/>
</dbReference>
<keyword evidence="3" id="KW-1185">Reference proteome</keyword>
<name>A0A3G8LGX9_9MOLU</name>
<organism evidence="2 3">
    <name type="scientific">Mycoplasma struthionis</name>
    <dbReference type="NCBI Taxonomy" id="538220"/>
    <lineage>
        <taxon>Bacteria</taxon>
        <taxon>Bacillati</taxon>
        <taxon>Mycoplasmatota</taxon>
        <taxon>Mollicutes</taxon>
        <taxon>Mycoplasmataceae</taxon>
        <taxon>Mycoplasma</taxon>
    </lineage>
</organism>
<dbReference type="Gene3D" id="1.10.260.40">
    <property type="entry name" value="lambda repressor-like DNA-binding domains"/>
    <property type="match status" value="1"/>
</dbReference>
<evidence type="ECO:0000259" key="1">
    <source>
        <dbReference type="PROSITE" id="PS50943"/>
    </source>
</evidence>
<dbReference type="InterPro" id="IPR010982">
    <property type="entry name" value="Lambda_DNA-bd_dom_sf"/>
</dbReference>
<dbReference type="Proteomes" id="UP000275883">
    <property type="component" value="Chromosome"/>
</dbReference>
<evidence type="ECO:0000313" key="3">
    <source>
        <dbReference type="Proteomes" id="UP000275883"/>
    </source>
</evidence>
<evidence type="ECO:0000313" key="2">
    <source>
        <dbReference type="EMBL" id="AZG68781.1"/>
    </source>
</evidence>
<proteinExistence type="predicted"/>
<dbReference type="CDD" id="cd00093">
    <property type="entry name" value="HTH_XRE"/>
    <property type="match status" value="1"/>
</dbReference>
<feature type="domain" description="HTH cro/C1-type" evidence="1">
    <location>
        <begin position="23"/>
        <end position="78"/>
    </location>
</feature>
<accession>A0A3G8LGX9</accession>
<protein>
    <submittedName>
        <fullName evidence="2">XRE family transcriptional regulator</fullName>
    </submittedName>
</protein>
<dbReference type="SUPFAM" id="SSF47413">
    <property type="entry name" value="lambda repressor-like DNA-binding domains"/>
    <property type="match status" value="1"/>
</dbReference>